<dbReference type="Proteomes" id="UP000663891">
    <property type="component" value="Unassembled WGS sequence"/>
</dbReference>
<reference evidence="1" key="1">
    <citation type="submission" date="2021-02" db="EMBL/GenBank/DDBJ databases">
        <authorList>
            <person name="Nowell W R."/>
        </authorList>
    </citation>
    <scope>NUCLEOTIDE SEQUENCE</scope>
</reference>
<name>A0A813QRH6_9BILA</name>
<accession>A0A813QRH6</accession>
<dbReference type="EMBL" id="CAJNON010000011">
    <property type="protein sequence ID" value="CAF0770684.1"/>
    <property type="molecule type" value="Genomic_DNA"/>
</dbReference>
<evidence type="ECO:0000313" key="2">
    <source>
        <dbReference type="Proteomes" id="UP000663891"/>
    </source>
</evidence>
<gene>
    <name evidence="1" type="ORF">VCS650_LOCUS2354</name>
</gene>
<dbReference type="AlphaFoldDB" id="A0A813QRH6"/>
<evidence type="ECO:0000313" key="1">
    <source>
        <dbReference type="EMBL" id="CAF0770684.1"/>
    </source>
</evidence>
<protein>
    <submittedName>
        <fullName evidence="1">Uncharacterized protein</fullName>
    </submittedName>
</protein>
<proteinExistence type="predicted"/>
<sequence>MTNSAMDALASAGLMPLPPKSEDEHNIHAAINAIAKDLTPIFDELEAETKIEDKQIAEAILKVVPYPTLVDLKSIIDEQESAIDTTIQSPPIEPLEIFLTQRATTIKGLQTLRASMAKHIRNCRISNTVGNSASIIGGTLCFFFPTIGVPILLAGSATSLGTAIAGNIIEKRLQKKYTDLLEKDSLAVQICESNLKDITTWLVTIYSLGYSVSKAGANFLQLAEAIHASSTLSVWSELISQLPSLSTAFATGAKTAGTISGQILGISLIISVADLIQTWILKNATLEAIDKDIALLEQQLIELKQVVEVYRA</sequence>
<organism evidence="1 2">
    <name type="scientific">Adineta steineri</name>
    <dbReference type="NCBI Taxonomy" id="433720"/>
    <lineage>
        <taxon>Eukaryota</taxon>
        <taxon>Metazoa</taxon>
        <taxon>Spiralia</taxon>
        <taxon>Gnathifera</taxon>
        <taxon>Rotifera</taxon>
        <taxon>Eurotatoria</taxon>
        <taxon>Bdelloidea</taxon>
        <taxon>Adinetida</taxon>
        <taxon>Adinetidae</taxon>
        <taxon>Adineta</taxon>
    </lineage>
</organism>
<comment type="caution">
    <text evidence="1">The sequence shown here is derived from an EMBL/GenBank/DDBJ whole genome shotgun (WGS) entry which is preliminary data.</text>
</comment>
<dbReference type="OrthoDB" id="10026261at2759"/>